<evidence type="ECO:0000313" key="2">
    <source>
        <dbReference type="EMBL" id="GBO85383.1"/>
    </source>
</evidence>
<dbReference type="InterPro" id="IPR001584">
    <property type="entry name" value="Integrase_cat-core"/>
</dbReference>
<dbReference type="PANTHER" id="PTHR10948:SF23">
    <property type="entry name" value="TRANSPOSASE INSI FOR INSERTION SEQUENCE ELEMENT IS30A-RELATED"/>
    <property type="match status" value="1"/>
</dbReference>
<reference evidence="2 3" key="1">
    <citation type="journal article" date="2019" name="J. Gen. Appl. Microbiol.">
        <title>Aerobic degradation of cis-dichloroethene by the marine bacterium Marinobacter salsuginis strain 5N-3.</title>
        <authorList>
            <person name="Inoue Y."/>
            <person name="Fukunaga Y."/>
            <person name="Katsumata H."/>
            <person name="Ohji S."/>
            <person name="Hosoyama A."/>
            <person name="Mori K."/>
            <person name="Ando K."/>
        </authorList>
    </citation>
    <scope>NUCLEOTIDE SEQUENCE [LARGE SCALE GENOMIC DNA]</scope>
    <source>
        <strain evidence="2 3">5N-3</strain>
    </source>
</reference>
<feature type="domain" description="Integrase catalytic" evidence="1">
    <location>
        <begin position="1"/>
        <end position="121"/>
    </location>
</feature>
<dbReference type="Proteomes" id="UP000340077">
    <property type="component" value="Unassembled WGS sequence"/>
</dbReference>
<dbReference type="Gene3D" id="3.30.420.10">
    <property type="entry name" value="Ribonuclease H-like superfamily/Ribonuclease H"/>
    <property type="match status" value="1"/>
</dbReference>
<dbReference type="GO" id="GO:0003676">
    <property type="term" value="F:nucleic acid binding"/>
    <property type="evidence" value="ECO:0007669"/>
    <property type="project" value="InterPro"/>
</dbReference>
<proteinExistence type="predicted"/>
<dbReference type="SUPFAM" id="SSF53098">
    <property type="entry name" value="Ribonuclease H-like"/>
    <property type="match status" value="1"/>
</dbReference>
<dbReference type="GO" id="GO:0004803">
    <property type="term" value="F:transposase activity"/>
    <property type="evidence" value="ECO:0007669"/>
    <property type="project" value="TreeGrafter"/>
</dbReference>
<dbReference type="NCBIfam" id="NF033563">
    <property type="entry name" value="transpos_IS30"/>
    <property type="match status" value="1"/>
</dbReference>
<dbReference type="GO" id="GO:0032196">
    <property type="term" value="P:transposition"/>
    <property type="evidence" value="ECO:0007669"/>
    <property type="project" value="TreeGrafter"/>
</dbReference>
<sequence length="125" mass="14418">MLVHVGGKDTESVVSALCREVGQLPEELKRTLTWDRGGELGNHRKFTLATDMQVYFCDPQSPWQRGSNENTNRLLRQYFPKKTDLSGYSQKQLNEFARKLNERPRKTLDYLTPVEKLQSIFALTG</sequence>
<evidence type="ECO:0000313" key="3">
    <source>
        <dbReference type="Proteomes" id="UP000340077"/>
    </source>
</evidence>
<dbReference type="EMBL" id="BGZH01000003">
    <property type="protein sequence ID" value="GBO85383.1"/>
    <property type="molecule type" value="Genomic_DNA"/>
</dbReference>
<gene>
    <name evidence="2" type="ORF">MS5N3_28340</name>
</gene>
<dbReference type="InterPro" id="IPR053392">
    <property type="entry name" value="Transposase_IS30-like"/>
</dbReference>
<organism evidence="2 3">
    <name type="scientific">Marinobacter salsuginis</name>
    <dbReference type="NCBI Taxonomy" id="418719"/>
    <lineage>
        <taxon>Bacteria</taxon>
        <taxon>Pseudomonadati</taxon>
        <taxon>Pseudomonadota</taxon>
        <taxon>Gammaproteobacteria</taxon>
        <taxon>Pseudomonadales</taxon>
        <taxon>Marinobacteraceae</taxon>
        <taxon>Marinobacter</taxon>
    </lineage>
</organism>
<dbReference type="InterPro" id="IPR012337">
    <property type="entry name" value="RNaseH-like_sf"/>
</dbReference>
<dbReference type="GO" id="GO:0015074">
    <property type="term" value="P:DNA integration"/>
    <property type="evidence" value="ECO:0007669"/>
    <property type="project" value="InterPro"/>
</dbReference>
<dbReference type="InterPro" id="IPR036397">
    <property type="entry name" value="RNaseH_sf"/>
</dbReference>
<dbReference type="PROSITE" id="PS50994">
    <property type="entry name" value="INTEGRASE"/>
    <property type="match status" value="1"/>
</dbReference>
<dbReference type="PANTHER" id="PTHR10948">
    <property type="entry name" value="TRANSPOSASE"/>
    <property type="match status" value="1"/>
</dbReference>
<protein>
    <recommendedName>
        <fullName evidence="1">Integrase catalytic domain-containing protein</fullName>
    </recommendedName>
</protein>
<accession>A0A5M3PR27</accession>
<keyword evidence="3" id="KW-1185">Reference proteome</keyword>
<dbReference type="AlphaFoldDB" id="A0A5M3PR27"/>
<comment type="caution">
    <text evidence="2">The sequence shown here is derived from an EMBL/GenBank/DDBJ whole genome shotgun (WGS) entry which is preliminary data.</text>
</comment>
<dbReference type="GO" id="GO:0005829">
    <property type="term" value="C:cytosol"/>
    <property type="evidence" value="ECO:0007669"/>
    <property type="project" value="TreeGrafter"/>
</dbReference>
<name>A0A5M3PR27_9GAMM</name>
<dbReference type="InterPro" id="IPR051917">
    <property type="entry name" value="Transposase-Integrase"/>
</dbReference>
<evidence type="ECO:0000259" key="1">
    <source>
        <dbReference type="PROSITE" id="PS50994"/>
    </source>
</evidence>